<feature type="transmembrane region" description="Helical" evidence="7">
    <location>
        <begin position="174"/>
        <end position="194"/>
    </location>
</feature>
<feature type="transmembrane region" description="Helical" evidence="7">
    <location>
        <begin position="523"/>
        <end position="543"/>
    </location>
</feature>
<dbReference type="Pfam" id="PF09678">
    <property type="entry name" value="Caa3_CtaG"/>
    <property type="match status" value="1"/>
</dbReference>
<gene>
    <name evidence="9" type="ORF">RND15_09425</name>
</gene>
<keyword evidence="2" id="KW-1003">Cell membrane</keyword>
<dbReference type="EMBL" id="JAVRFD010000003">
    <property type="protein sequence ID" value="MDT0542940.1"/>
    <property type="molecule type" value="Genomic_DNA"/>
</dbReference>
<evidence type="ECO:0000256" key="1">
    <source>
        <dbReference type="ARBA" id="ARBA00004651"/>
    </source>
</evidence>
<evidence type="ECO:0000256" key="4">
    <source>
        <dbReference type="ARBA" id="ARBA00022989"/>
    </source>
</evidence>
<comment type="caution">
    <text evidence="9">The sequence shown here is derived from an EMBL/GenBank/DDBJ whole genome shotgun (WGS) entry which is preliminary data.</text>
</comment>
<keyword evidence="5 7" id="KW-0472">Membrane</keyword>
<feature type="transmembrane region" description="Helical" evidence="7">
    <location>
        <begin position="273"/>
        <end position="293"/>
    </location>
</feature>
<feature type="transmembrane region" description="Helical" evidence="7">
    <location>
        <begin position="377"/>
        <end position="396"/>
    </location>
</feature>
<feature type="transmembrane region" description="Helical" evidence="7">
    <location>
        <begin position="243"/>
        <end position="261"/>
    </location>
</feature>
<dbReference type="Proteomes" id="UP001180754">
    <property type="component" value="Unassembled WGS sequence"/>
</dbReference>
<evidence type="ECO:0000256" key="3">
    <source>
        <dbReference type="ARBA" id="ARBA00022692"/>
    </source>
</evidence>
<keyword evidence="4 7" id="KW-1133">Transmembrane helix</keyword>
<feature type="compositionally biased region" description="Basic and acidic residues" evidence="6">
    <location>
        <begin position="696"/>
        <end position="705"/>
    </location>
</feature>
<evidence type="ECO:0000256" key="6">
    <source>
        <dbReference type="SAM" id="MobiDB-lite"/>
    </source>
</evidence>
<accession>A0ABU2XBK9</accession>
<sequence length="705" mass="73247">MAVEPLVRKVLLRPPLLAMAALLAATGALLAAVRFGGAVPETVPGLPDAGPVTAWGLPLARTAADLAAVCTVGALLLVAVVAPGSGRRLGARRMRVLALAAVSAGGWLLATLAGLVFTASDLLAQPPADVLDPTVLADVAVNTPQGTALALTAVVTLVLATALPGVTTCGAARWGLCVALAGLVPPAFAGHSAAAGNHDAAVIALAAHVLAATVWTGGLAAVTATALRAPSHTAAAVRRFSPLAARCLGTVAATGAVNGLIRLEAPGQLFTTRYGLLLLAKTAALIALAVCGARHRRRTLPALEAGRRAAFARLAAAELLLLAATVGLAAGLSRTPAPARAPESYDPVRELLGFPMPAPLGGFPWTPLFTEWRFDGVFGFATAALALAYLAGVRRLRARGDTWPVGRTVSWLAGLAVVVVATMSGLGTYGKVLFSVHMGQHMTLAMTAPILLVLGAPVTLALRALPAAPKGGRRGPRELLTAVLGSRYVKVISHPVVAGVLFIGSAFAVYYTPLFAFLMRSHYGHLAMLVHFLAVGLLFFWVIIGVDPGPHRIPYLAKLFVMILTMPFHSWFSISLMSSTDLIGAGWWTALDRPWGASLADDQYNAGAIAWATGDIPVLITTIILAVQWVRSDAREARRVDRRIDRGDAGDPLAAYNAYLASLHARDERIRMARAGRGDARKPGARAATPAPPVDGEAHSMEDRP</sequence>
<feature type="transmembrane region" description="Helical" evidence="7">
    <location>
        <begin position="555"/>
        <end position="574"/>
    </location>
</feature>
<protein>
    <submittedName>
        <fullName evidence="9">Cytochrome c oxidase assembly protein</fullName>
    </submittedName>
</protein>
<name>A0ABU2XBK9_9ACTN</name>
<feature type="transmembrane region" description="Helical" evidence="7">
    <location>
        <begin position="442"/>
        <end position="465"/>
    </location>
</feature>
<evidence type="ECO:0000259" key="8">
    <source>
        <dbReference type="Pfam" id="PF05425"/>
    </source>
</evidence>
<evidence type="ECO:0000313" key="9">
    <source>
        <dbReference type="EMBL" id="MDT0542940.1"/>
    </source>
</evidence>
<feature type="transmembrane region" description="Helical" evidence="7">
    <location>
        <begin position="496"/>
        <end position="517"/>
    </location>
</feature>
<feature type="transmembrane region" description="Helical" evidence="7">
    <location>
        <begin position="408"/>
        <end position="430"/>
    </location>
</feature>
<feature type="transmembrane region" description="Helical" evidence="7">
    <location>
        <begin position="62"/>
        <end position="84"/>
    </location>
</feature>
<dbReference type="InterPro" id="IPR032694">
    <property type="entry name" value="CopC/D"/>
</dbReference>
<dbReference type="PANTHER" id="PTHR34820">
    <property type="entry name" value="INNER MEMBRANE PROTEIN YEBZ"/>
    <property type="match status" value="1"/>
</dbReference>
<proteinExistence type="predicted"/>
<organism evidence="9 10">
    <name type="scientific">Streptomyces lonegramiae</name>
    <dbReference type="NCBI Taxonomy" id="3075524"/>
    <lineage>
        <taxon>Bacteria</taxon>
        <taxon>Bacillati</taxon>
        <taxon>Actinomycetota</taxon>
        <taxon>Actinomycetes</taxon>
        <taxon>Kitasatosporales</taxon>
        <taxon>Streptomycetaceae</taxon>
        <taxon>Streptomyces</taxon>
    </lineage>
</organism>
<evidence type="ECO:0000256" key="2">
    <source>
        <dbReference type="ARBA" id="ARBA00022475"/>
    </source>
</evidence>
<feature type="transmembrane region" description="Helical" evidence="7">
    <location>
        <begin position="314"/>
        <end position="332"/>
    </location>
</feature>
<feature type="transmembrane region" description="Helical" evidence="7">
    <location>
        <begin position="608"/>
        <end position="630"/>
    </location>
</feature>
<keyword evidence="10" id="KW-1185">Reference proteome</keyword>
<dbReference type="RefSeq" id="WP_311723290.1">
    <property type="nucleotide sequence ID" value="NZ_JAVRFD010000003.1"/>
</dbReference>
<dbReference type="PANTHER" id="PTHR34820:SF4">
    <property type="entry name" value="INNER MEMBRANE PROTEIN YEBZ"/>
    <property type="match status" value="1"/>
</dbReference>
<evidence type="ECO:0000256" key="5">
    <source>
        <dbReference type="ARBA" id="ARBA00023136"/>
    </source>
</evidence>
<feature type="transmembrane region" description="Helical" evidence="7">
    <location>
        <begin position="148"/>
        <end position="167"/>
    </location>
</feature>
<feature type="region of interest" description="Disordered" evidence="6">
    <location>
        <begin position="672"/>
        <end position="705"/>
    </location>
</feature>
<comment type="subcellular location">
    <subcellularLocation>
        <location evidence="1">Cell membrane</location>
        <topology evidence="1">Multi-pass membrane protein</topology>
    </subcellularLocation>
</comment>
<dbReference type="InterPro" id="IPR019108">
    <property type="entry name" value="Caa3_assmbl_CtaG-rel"/>
</dbReference>
<feature type="domain" description="Copper resistance protein D" evidence="8">
    <location>
        <begin position="235"/>
        <end position="332"/>
    </location>
</feature>
<feature type="transmembrane region" description="Helical" evidence="7">
    <location>
        <begin position="96"/>
        <end position="117"/>
    </location>
</feature>
<evidence type="ECO:0000313" key="10">
    <source>
        <dbReference type="Proteomes" id="UP001180754"/>
    </source>
</evidence>
<keyword evidence="3 7" id="KW-0812">Transmembrane</keyword>
<feature type="compositionally biased region" description="Basic and acidic residues" evidence="6">
    <location>
        <begin position="672"/>
        <end position="682"/>
    </location>
</feature>
<dbReference type="InterPro" id="IPR008457">
    <property type="entry name" value="Cu-R_CopD_dom"/>
</dbReference>
<feature type="transmembrane region" description="Helical" evidence="7">
    <location>
        <begin position="200"/>
        <end position="222"/>
    </location>
</feature>
<dbReference type="Pfam" id="PF05425">
    <property type="entry name" value="CopD"/>
    <property type="match status" value="1"/>
</dbReference>
<evidence type="ECO:0000256" key="7">
    <source>
        <dbReference type="SAM" id="Phobius"/>
    </source>
</evidence>
<reference evidence="9" key="1">
    <citation type="submission" date="2024-05" db="EMBL/GenBank/DDBJ databases">
        <title>30 novel species of actinomycetes from the DSMZ collection.</title>
        <authorList>
            <person name="Nouioui I."/>
        </authorList>
    </citation>
    <scope>NUCLEOTIDE SEQUENCE</scope>
    <source>
        <strain evidence="9">DSM 41529</strain>
    </source>
</reference>